<evidence type="ECO:0000313" key="3">
    <source>
        <dbReference type="Proteomes" id="UP000019478"/>
    </source>
</evidence>
<dbReference type="EMBL" id="AMGY01000003">
    <property type="protein sequence ID" value="EXJ86690.1"/>
    <property type="molecule type" value="Genomic_DNA"/>
</dbReference>
<proteinExistence type="predicted"/>
<dbReference type="RefSeq" id="XP_007731969.1">
    <property type="nucleotide sequence ID" value="XM_007733779.1"/>
</dbReference>
<keyword evidence="3" id="KW-1185">Reference proteome</keyword>
<dbReference type="AlphaFoldDB" id="W9YAK3"/>
<evidence type="ECO:0000256" key="1">
    <source>
        <dbReference type="SAM" id="MobiDB-lite"/>
    </source>
</evidence>
<feature type="compositionally biased region" description="Basic and acidic residues" evidence="1">
    <location>
        <begin position="52"/>
        <end position="66"/>
    </location>
</feature>
<dbReference type="GeneID" id="19167769"/>
<dbReference type="OrthoDB" id="5030973at2759"/>
<feature type="region of interest" description="Disordered" evidence="1">
    <location>
        <begin position="48"/>
        <end position="67"/>
    </location>
</feature>
<organism evidence="2 3">
    <name type="scientific">Capronia epimyces CBS 606.96</name>
    <dbReference type="NCBI Taxonomy" id="1182542"/>
    <lineage>
        <taxon>Eukaryota</taxon>
        <taxon>Fungi</taxon>
        <taxon>Dikarya</taxon>
        <taxon>Ascomycota</taxon>
        <taxon>Pezizomycotina</taxon>
        <taxon>Eurotiomycetes</taxon>
        <taxon>Chaetothyriomycetidae</taxon>
        <taxon>Chaetothyriales</taxon>
        <taxon>Herpotrichiellaceae</taxon>
        <taxon>Capronia</taxon>
    </lineage>
</organism>
<comment type="caution">
    <text evidence="2">The sequence shown here is derived from an EMBL/GenBank/DDBJ whole genome shotgun (WGS) entry which is preliminary data.</text>
</comment>
<gene>
    <name evidence="2" type="ORF">A1O3_03643</name>
</gene>
<name>W9YAK3_9EURO</name>
<dbReference type="Proteomes" id="UP000019478">
    <property type="component" value="Unassembled WGS sequence"/>
</dbReference>
<protein>
    <submittedName>
        <fullName evidence="2">Uncharacterized protein</fullName>
    </submittedName>
</protein>
<accession>W9YAK3</accession>
<evidence type="ECO:0000313" key="2">
    <source>
        <dbReference type="EMBL" id="EXJ86690.1"/>
    </source>
</evidence>
<dbReference type="eggNOG" id="ENOG502SYDW">
    <property type="taxonomic scope" value="Eukaryota"/>
</dbReference>
<reference evidence="2 3" key="1">
    <citation type="submission" date="2013-03" db="EMBL/GenBank/DDBJ databases">
        <title>The Genome Sequence of Capronia epimyces CBS 606.96.</title>
        <authorList>
            <consortium name="The Broad Institute Genomics Platform"/>
            <person name="Cuomo C."/>
            <person name="de Hoog S."/>
            <person name="Gorbushina A."/>
            <person name="Walker B."/>
            <person name="Young S.K."/>
            <person name="Zeng Q."/>
            <person name="Gargeya S."/>
            <person name="Fitzgerald M."/>
            <person name="Haas B."/>
            <person name="Abouelleil A."/>
            <person name="Allen A.W."/>
            <person name="Alvarado L."/>
            <person name="Arachchi H.M."/>
            <person name="Berlin A.M."/>
            <person name="Chapman S.B."/>
            <person name="Gainer-Dewar J."/>
            <person name="Goldberg J."/>
            <person name="Griggs A."/>
            <person name="Gujja S."/>
            <person name="Hansen M."/>
            <person name="Howarth C."/>
            <person name="Imamovic A."/>
            <person name="Ireland A."/>
            <person name="Larimer J."/>
            <person name="McCowan C."/>
            <person name="Murphy C."/>
            <person name="Pearson M."/>
            <person name="Poon T.W."/>
            <person name="Priest M."/>
            <person name="Roberts A."/>
            <person name="Saif S."/>
            <person name="Shea T."/>
            <person name="Sisk P."/>
            <person name="Sykes S."/>
            <person name="Wortman J."/>
            <person name="Nusbaum C."/>
            <person name="Birren B."/>
        </authorList>
    </citation>
    <scope>NUCLEOTIDE SEQUENCE [LARGE SCALE GENOMIC DNA]</scope>
    <source>
        <strain evidence="2 3">CBS 606.96</strain>
    </source>
</reference>
<dbReference type="HOGENOM" id="CLU_847297_0_0_1"/>
<sequence>MAEMDLADDVNLASQNEKEMEMQPAADDGLVFASSSVELEVDNEALYLGTNKPHDPTREGKQRPKELTATTARAISNTFGGARVSGDVTYLQHGTYDTKPATLLGFNFRFKFEPGSASRFTRAEIWVTFDSHGENVTAGTPPKPAVKHYAPALICGPVSLGQVAKSVAVLPSISAPTLPVQTGIGVTMTKSTTAAREFQMKVIGEPSTDDDEAEEEDTIGWWITENAAQDDGIPRELKSAVLVQHKDSGEAFQATVHVKVRTRMGLSLFGWPWSKRTPLVISNKERFGKAAITTTFDDLEDKDWLQLTEFPGLVQRIRISDKSKEKIC</sequence>